<dbReference type="eggNOG" id="COG0834">
    <property type="taxonomic scope" value="Bacteria"/>
</dbReference>
<dbReference type="Gene3D" id="3.40.190.10">
    <property type="entry name" value="Periplasmic binding protein-like II"/>
    <property type="match status" value="2"/>
</dbReference>
<organism evidence="5 6">
    <name type="scientific">Pseudomonas knackmussii (strain DSM 6978 / CCUG 54928 / LMG 23759 / B13)</name>
    <dbReference type="NCBI Taxonomy" id="1301098"/>
    <lineage>
        <taxon>Bacteria</taxon>
        <taxon>Pseudomonadati</taxon>
        <taxon>Pseudomonadota</taxon>
        <taxon>Gammaproteobacteria</taxon>
        <taxon>Pseudomonadales</taxon>
        <taxon>Pseudomonadaceae</taxon>
        <taxon>Pseudomonas</taxon>
    </lineage>
</organism>
<dbReference type="InterPro" id="IPR001638">
    <property type="entry name" value="Solute-binding_3/MltF_N"/>
</dbReference>
<dbReference type="Pfam" id="PF00497">
    <property type="entry name" value="SBP_bac_3"/>
    <property type="match status" value="1"/>
</dbReference>
<name>A0A024HJ53_PSEKB</name>
<feature type="signal peptide" evidence="3">
    <location>
        <begin position="1"/>
        <end position="25"/>
    </location>
</feature>
<keyword evidence="2 3" id="KW-0732">Signal</keyword>
<keyword evidence="6" id="KW-1185">Reference proteome</keyword>
<evidence type="ECO:0000259" key="4">
    <source>
        <dbReference type="SMART" id="SM00062"/>
    </source>
</evidence>
<comment type="similarity">
    <text evidence="1">Belongs to the bacterial solute-binding protein 3 family.</text>
</comment>
<dbReference type="HOGENOM" id="CLU_064076_0_1_6"/>
<evidence type="ECO:0000256" key="3">
    <source>
        <dbReference type="SAM" id="SignalP"/>
    </source>
</evidence>
<evidence type="ECO:0000256" key="2">
    <source>
        <dbReference type="ARBA" id="ARBA00022729"/>
    </source>
</evidence>
<feature type="domain" description="Solute-binding protein family 3/N-terminal" evidence="4">
    <location>
        <begin position="31"/>
        <end position="262"/>
    </location>
</feature>
<dbReference type="EMBL" id="HG322950">
    <property type="protein sequence ID" value="CDF85055.1"/>
    <property type="molecule type" value="Genomic_DNA"/>
</dbReference>
<dbReference type="PANTHER" id="PTHR35936">
    <property type="entry name" value="MEMBRANE-BOUND LYTIC MUREIN TRANSGLYCOSYLASE F"/>
    <property type="match status" value="1"/>
</dbReference>
<feature type="chain" id="PRO_5001530045" evidence="3">
    <location>
        <begin position="26"/>
        <end position="276"/>
    </location>
</feature>
<evidence type="ECO:0000313" key="5">
    <source>
        <dbReference type="EMBL" id="CDF85055.1"/>
    </source>
</evidence>
<dbReference type="PATRIC" id="fig|1301098.3.peg.3724"/>
<dbReference type="RefSeq" id="WP_043253427.1">
    <property type="nucleotide sequence ID" value="NZ_HG322950.1"/>
</dbReference>
<evidence type="ECO:0000313" key="6">
    <source>
        <dbReference type="Proteomes" id="UP000025241"/>
    </source>
</evidence>
<dbReference type="SUPFAM" id="SSF53850">
    <property type="entry name" value="Periplasmic binding protein-like II"/>
    <property type="match status" value="1"/>
</dbReference>
<gene>
    <name evidence="5" type="ORF">PKB_3717</name>
</gene>
<accession>A0A024HJ53</accession>
<protein>
    <submittedName>
        <fullName evidence="5">Extracellular solute-binding protein</fullName>
    </submittedName>
</protein>
<dbReference type="SMART" id="SM00062">
    <property type="entry name" value="PBPb"/>
    <property type="match status" value="1"/>
</dbReference>
<dbReference type="STRING" id="1301098.PKB_3717"/>
<reference evidence="5 6" key="1">
    <citation type="submission" date="2013-03" db="EMBL/GenBank/DDBJ databases">
        <authorList>
            <person name="Linke B."/>
        </authorList>
    </citation>
    <scope>NUCLEOTIDE SEQUENCE [LARGE SCALE GENOMIC DNA]</scope>
    <source>
        <strain evidence="5 6">B13</strain>
    </source>
</reference>
<sequence>MSQPLVRFCLTLAIVCLVSPFAAQAASSQCSVLVASGNPEYPPFLWRDPQYPERLIGANADLMEQLGKALGVTIHVRYAGSWARAQEEARLGRIDLLAGAFLTPERQKLMDYIQPAFLTTDNVVWVRNGEAFSYARWADLQGHTGGTLVNNSFGAAFDTFAEQHLNLEEVPSVAQAFQKLVLGRTDYALYERFPGLATAARLGLTDNLQPLEPPVSSEGLFLTLAHASPCYGPELRGQLQEKMTELTASGIPQRLLQRNLQRWQAQQTKTTATPSP</sequence>
<dbReference type="KEGG" id="pkc:PKB_3717"/>
<dbReference type="AlphaFoldDB" id="A0A024HJ53"/>
<proteinExistence type="inferred from homology"/>
<reference evidence="5 6" key="2">
    <citation type="submission" date="2014-05" db="EMBL/GenBank/DDBJ databases">
        <title>Genome sequence of the 3-chlorobenzoate degrading bacterium Pseudomonas knackmussii B13 shows multiple evidence for horizontal gene transfer.</title>
        <authorList>
            <person name="Miyazaki R."/>
            <person name="Bertelli C."/>
            <person name="Falquet L."/>
            <person name="Robinson-Rechavi M."/>
            <person name="Gharib W."/>
            <person name="Roy S."/>
            <person name="Van der Meer J.R."/>
        </authorList>
    </citation>
    <scope>NUCLEOTIDE SEQUENCE [LARGE SCALE GENOMIC DNA]</scope>
    <source>
        <strain evidence="5 6">B13</strain>
    </source>
</reference>
<dbReference type="PANTHER" id="PTHR35936:SF6">
    <property type="entry name" value="AMINO ACID ABC TRANSPORTER SUBSTRATE-BINDING PAAT FAMILY PROTEIN"/>
    <property type="match status" value="1"/>
</dbReference>
<evidence type="ECO:0000256" key="1">
    <source>
        <dbReference type="ARBA" id="ARBA00010333"/>
    </source>
</evidence>
<dbReference type="Proteomes" id="UP000025241">
    <property type="component" value="Chromosome I"/>
</dbReference>